<evidence type="ECO:0000313" key="1">
    <source>
        <dbReference type="EMBL" id="KAG5599755.1"/>
    </source>
</evidence>
<sequence length="64" mass="6834">MGNKLSSLLDEEANNYKGVGFSKAGDGGIPALPVRDPLSSARGQELAANGIFMVFMTRHRETLP</sequence>
<gene>
    <name evidence="1" type="ORF">H5410_031125</name>
</gene>
<reference evidence="1 2" key="1">
    <citation type="submission" date="2020-09" db="EMBL/GenBank/DDBJ databases">
        <title>De no assembly of potato wild relative species, Solanum commersonii.</title>
        <authorList>
            <person name="Cho K."/>
        </authorList>
    </citation>
    <scope>NUCLEOTIDE SEQUENCE [LARGE SCALE GENOMIC DNA]</scope>
    <source>
        <strain evidence="1">LZ3.2</strain>
        <tissue evidence="1">Leaf</tissue>
    </source>
</reference>
<accession>A0A9J5YG96</accession>
<dbReference type="EMBL" id="JACXVP010000006">
    <property type="protein sequence ID" value="KAG5599755.1"/>
    <property type="molecule type" value="Genomic_DNA"/>
</dbReference>
<protein>
    <submittedName>
        <fullName evidence="1">Uncharacterized protein</fullName>
    </submittedName>
</protein>
<organism evidence="1 2">
    <name type="scientific">Solanum commersonii</name>
    <name type="common">Commerson's wild potato</name>
    <name type="synonym">Commerson's nightshade</name>
    <dbReference type="NCBI Taxonomy" id="4109"/>
    <lineage>
        <taxon>Eukaryota</taxon>
        <taxon>Viridiplantae</taxon>
        <taxon>Streptophyta</taxon>
        <taxon>Embryophyta</taxon>
        <taxon>Tracheophyta</taxon>
        <taxon>Spermatophyta</taxon>
        <taxon>Magnoliopsida</taxon>
        <taxon>eudicotyledons</taxon>
        <taxon>Gunneridae</taxon>
        <taxon>Pentapetalae</taxon>
        <taxon>asterids</taxon>
        <taxon>lamiids</taxon>
        <taxon>Solanales</taxon>
        <taxon>Solanaceae</taxon>
        <taxon>Solanoideae</taxon>
        <taxon>Solaneae</taxon>
        <taxon>Solanum</taxon>
    </lineage>
</organism>
<comment type="caution">
    <text evidence="1">The sequence shown here is derived from an EMBL/GenBank/DDBJ whole genome shotgun (WGS) entry which is preliminary data.</text>
</comment>
<dbReference type="AlphaFoldDB" id="A0A9J5YG96"/>
<keyword evidence="2" id="KW-1185">Reference proteome</keyword>
<name>A0A9J5YG96_SOLCO</name>
<evidence type="ECO:0000313" key="2">
    <source>
        <dbReference type="Proteomes" id="UP000824120"/>
    </source>
</evidence>
<proteinExistence type="predicted"/>
<dbReference type="Proteomes" id="UP000824120">
    <property type="component" value="Chromosome 6"/>
</dbReference>